<dbReference type="Gene3D" id="2.60.120.1160">
    <property type="match status" value="1"/>
</dbReference>
<dbReference type="AlphaFoldDB" id="A0A9P4NV38"/>
<feature type="non-terminal residue" evidence="2">
    <location>
        <position position="1"/>
    </location>
</feature>
<feature type="domain" description="Glycoside hydrolase 131 catalytic N-terminal" evidence="1">
    <location>
        <begin position="3"/>
        <end position="256"/>
    </location>
</feature>
<dbReference type="PANTHER" id="PTHR34612:SF4">
    <property type="entry name" value="GLYCOSIDE HYDROLASE 131 CATALYTIC N-TERMINAL DOMAIN-CONTAINING PROTEIN"/>
    <property type="match status" value="1"/>
</dbReference>
<organism evidence="2 3">
    <name type="scientific">Tothia fuscella</name>
    <dbReference type="NCBI Taxonomy" id="1048955"/>
    <lineage>
        <taxon>Eukaryota</taxon>
        <taxon>Fungi</taxon>
        <taxon>Dikarya</taxon>
        <taxon>Ascomycota</taxon>
        <taxon>Pezizomycotina</taxon>
        <taxon>Dothideomycetes</taxon>
        <taxon>Pleosporomycetidae</taxon>
        <taxon>Venturiales</taxon>
        <taxon>Cylindrosympodiaceae</taxon>
        <taxon>Tothia</taxon>
    </lineage>
</organism>
<gene>
    <name evidence="2" type="ORF">EJ08DRAFT_570666</name>
</gene>
<evidence type="ECO:0000313" key="2">
    <source>
        <dbReference type="EMBL" id="KAF2431789.1"/>
    </source>
</evidence>
<dbReference type="PANTHER" id="PTHR34612">
    <property type="entry name" value="GH131_N DOMAIN-CONTAINING PROTEIN"/>
    <property type="match status" value="1"/>
</dbReference>
<sequence>CPVTLDGRVPPFVQPTDFDKKDNTPYGGIRPRSIKWSQILKFPPIQPSLFDLEYGGKPMEIIINQDSINRPPNAGAKTGYRRSELVFAQNSGDDESARGVKTYHWSVRQGRGLNFTHEYQNVWHERKDSKANQFSVHIGALVGREKQINSRFWKVIDQKEQVIWTSPMDPVEWENFAITLDYERNTIQVFYSKAYQRLKPVTAIRSNHNDNGGQFHIGVLKKSTRAKDPEKDGYQELGFQESQIYGGIFIEDSRSGCISM</sequence>
<proteinExistence type="predicted"/>
<comment type="caution">
    <text evidence="2">The sequence shown here is derived from an EMBL/GenBank/DDBJ whole genome shotgun (WGS) entry which is preliminary data.</text>
</comment>
<keyword evidence="3" id="KW-1185">Reference proteome</keyword>
<evidence type="ECO:0000313" key="3">
    <source>
        <dbReference type="Proteomes" id="UP000800235"/>
    </source>
</evidence>
<dbReference type="Proteomes" id="UP000800235">
    <property type="component" value="Unassembled WGS sequence"/>
</dbReference>
<reference evidence="2" key="1">
    <citation type="journal article" date="2020" name="Stud. Mycol.">
        <title>101 Dothideomycetes genomes: a test case for predicting lifestyles and emergence of pathogens.</title>
        <authorList>
            <person name="Haridas S."/>
            <person name="Albert R."/>
            <person name="Binder M."/>
            <person name="Bloem J."/>
            <person name="Labutti K."/>
            <person name="Salamov A."/>
            <person name="Andreopoulos B."/>
            <person name="Baker S."/>
            <person name="Barry K."/>
            <person name="Bills G."/>
            <person name="Bluhm B."/>
            <person name="Cannon C."/>
            <person name="Castanera R."/>
            <person name="Culley D."/>
            <person name="Daum C."/>
            <person name="Ezra D."/>
            <person name="Gonzalez J."/>
            <person name="Henrissat B."/>
            <person name="Kuo A."/>
            <person name="Liang C."/>
            <person name="Lipzen A."/>
            <person name="Lutzoni F."/>
            <person name="Magnuson J."/>
            <person name="Mondo S."/>
            <person name="Nolan M."/>
            <person name="Ohm R."/>
            <person name="Pangilinan J."/>
            <person name="Park H.-J."/>
            <person name="Ramirez L."/>
            <person name="Alfaro M."/>
            <person name="Sun H."/>
            <person name="Tritt A."/>
            <person name="Yoshinaga Y."/>
            <person name="Zwiers L.-H."/>
            <person name="Turgeon B."/>
            <person name="Goodwin S."/>
            <person name="Spatafora J."/>
            <person name="Crous P."/>
            <person name="Grigoriev I."/>
        </authorList>
    </citation>
    <scope>NUCLEOTIDE SEQUENCE</scope>
    <source>
        <strain evidence="2">CBS 130266</strain>
    </source>
</reference>
<dbReference type="InterPro" id="IPR041524">
    <property type="entry name" value="GH131_N"/>
</dbReference>
<feature type="non-terminal residue" evidence="2">
    <location>
        <position position="260"/>
    </location>
</feature>
<dbReference type="EMBL" id="MU007029">
    <property type="protein sequence ID" value="KAF2431789.1"/>
    <property type="molecule type" value="Genomic_DNA"/>
</dbReference>
<name>A0A9P4NV38_9PEZI</name>
<accession>A0A9P4NV38</accession>
<protein>
    <recommendedName>
        <fullName evidence="1">Glycoside hydrolase 131 catalytic N-terminal domain-containing protein</fullName>
    </recommendedName>
</protein>
<dbReference type="Pfam" id="PF18271">
    <property type="entry name" value="GH131_N"/>
    <property type="match status" value="1"/>
</dbReference>
<evidence type="ECO:0000259" key="1">
    <source>
        <dbReference type="Pfam" id="PF18271"/>
    </source>
</evidence>
<dbReference type="OrthoDB" id="5283326at2759"/>